<sequence length="76" mass="8437">MKESEEELATVMAVERNNEKVALYKRGDDNTGWGKDVRDEEPLHPIPEGLIGVKDRPMKGNSGLRESRGSDDTKGP</sequence>
<feature type="region of interest" description="Disordered" evidence="1">
    <location>
        <begin position="26"/>
        <end position="76"/>
    </location>
</feature>
<gene>
    <name evidence="2" type="ORF">E2C01_032121</name>
</gene>
<feature type="compositionally biased region" description="Basic and acidic residues" evidence="1">
    <location>
        <begin position="65"/>
        <end position="76"/>
    </location>
</feature>
<feature type="compositionally biased region" description="Basic and acidic residues" evidence="1">
    <location>
        <begin position="26"/>
        <end position="43"/>
    </location>
</feature>
<organism evidence="2 3">
    <name type="scientific">Portunus trituberculatus</name>
    <name type="common">Swimming crab</name>
    <name type="synonym">Neptunus trituberculatus</name>
    <dbReference type="NCBI Taxonomy" id="210409"/>
    <lineage>
        <taxon>Eukaryota</taxon>
        <taxon>Metazoa</taxon>
        <taxon>Ecdysozoa</taxon>
        <taxon>Arthropoda</taxon>
        <taxon>Crustacea</taxon>
        <taxon>Multicrustacea</taxon>
        <taxon>Malacostraca</taxon>
        <taxon>Eumalacostraca</taxon>
        <taxon>Eucarida</taxon>
        <taxon>Decapoda</taxon>
        <taxon>Pleocyemata</taxon>
        <taxon>Brachyura</taxon>
        <taxon>Eubrachyura</taxon>
        <taxon>Portunoidea</taxon>
        <taxon>Portunidae</taxon>
        <taxon>Portuninae</taxon>
        <taxon>Portunus</taxon>
    </lineage>
</organism>
<keyword evidence="3" id="KW-1185">Reference proteome</keyword>
<dbReference type="EMBL" id="VSRR010004119">
    <property type="protein sequence ID" value="MPC38610.1"/>
    <property type="molecule type" value="Genomic_DNA"/>
</dbReference>
<proteinExistence type="predicted"/>
<dbReference type="AlphaFoldDB" id="A0A5B7EUJ6"/>
<evidence type="ECO:0000313" key="3">
    <source>
        <dbReference type="Proteomes" id="UP000324222"/>
    </source>
</evidence>
<reference evidence="2 3" key="1">
    <citation type="submission" date="2019-05" db="EMBL/GenBank/DDBJ databases">
        <title>Another draft genome of Portunus trituberculatus and its Hox gene families provides insights of decapod evolution.</title>
        <authorList>
            <person name="Jeong J.-H."/>
            <person name="Song I."/>
            <person name="Kim S."/>
            <person name="Choi T."/>
            <person name="Kim D."/>
            <person name="Ryu S."/>
            <person name="Kim W."/>
        </authorList>
    </citation>
    <scope>NUCLEOTIDE SEQUENCE [LARGE SCALE GENOMIC DNA]</scope>
    <source>
        <tissue evidence="2">Muscle</tissue>
    </source>
</reference>
<comment type="caution">
    <text evidence="2">The sequence shown here is derived from an EMBL/GenBank/DDBJ whole genome shotgun (WGS) entry which is preliminary data.</text>
</comment>
<protein>
    <submittedName>
        <fullName evidence="2">Uncharacterized protein</fullName>
    </submittedName>
</protein>
<evidence type="ECO:0000256" key="1">
    <source>
        <dbReference type="SAM" id="MobiDB-lite"/>
    </source>
</evidence>
<dbReference type="Proteomes" id="UP000324222">
    <property type="component" value="Unassembled WGS sequence"/>
</dbReference>
<accession>A0A5B7EUJ6</accession>
<name>A0A5B7EUJ6_PORTR</name>
<evidence type="ECO:0000313" key="2">
    <source>
        <dbReference type="EMBL" id="MPC38610.1"/>
    </source>
</evidence>